<dbReference type="GO" id="GO:0016706">
    <property type="term" value="F:2-oxoglutarate-dependent dioxygenase activity"/>
    <property type="evidence" value="ECO:0007669"/>
    <property type="project" value="UniProtKB-ARBA"/>
</dbReference>
<accession>A0A4Q9DP36</accession>
<comment type="caution">
    <text evidence="1">The sequence shown here is derived from an EMBL/GenBank/DDBJ whole genome shotgun (WGS) entry which is preliminary data.</text>
</comment>
<evidence type="ECO:0000313" key="2">
    <source>
        <dbReference type="Proteomes" id="UP000293142"/>
    </source>
</evidence>
<name>A0A4Q9DP36_9BACL</name>
<dbReference type="RefSeq" id="WP_131014561.1">
    <property type="nucleotide sequence ID" value="NZ_SIRE01000011.1"/>
</dbReference>
<dbReference type="InterPro" id="IPR008775">
    <property type="entry name" value="Phytyl_CoA_dOase-like"/>
</dbReference>
<keyword evidence="2" id="KW-1185">Reference proteome</keyword>
<dbReference type="SUPFAM" id="SSF51197">
    <property type="entry name" value="Clavaminate synthase-like"/>
    <property type="match status" value="1"/>
</dbReference>
<evidence type="ECO:0000313" key="1">
    <source>
        <dbReference type="EMBL" id="TBL77831.1"/>
    </source>
</evidence>
<dbReference type="AlphaFoldDB" id="A0A4Q9DP36"/>
<sequence length="262" mass="29686">MSNDLKNHHLSAAQMAKFAADGYLKLEDLVPRELNEEACAEMREYAGQGGRYWFESKVIQQIFELPQVKGAVQSFVGTKPVYDHSFLHVVKARHLLGQDYHADSIIDTRPFGFDVQAFYFSHDTPAIMGPTLVLPGSHLRKVSNMSIGRYKNITGQLKLESKAGTIAFLHHGIWHCAQPNHTDVTRYVFKLRLRPGQEQRSLFNTEGYDSPEVLNIIKKAQPSWAGDESRVNQVNIAKFWRYLCGDDKVDASFEGTLTRMGL</sequence>
<keyword evidence="1" id="KW-0560">Oxidoreductase</keyword>
<dbReference type="EMBL" id="SIRE01000011">
    <property type="protein sequence ID" value="TBL77831.1"/>
    <property type="molecule type" value="Genomic_DNA"/>
</dbReference>
<dbReference type="PANTHER" id="PTHR20883">
    <property type="entry name" value="PHYTANOYL-COA DIOXYGENASE DOMAIN CONTAINING 1"/>
    <property type="match status" value="1"/>
</dbReference>
<organism evidence="1 2">
    <name type="scientific">Paenibacillus thalictri</name>
    <dbReference type="NCBI Taxonomy" id="2527873"/>
    <lineage>
        <taxon>Bacteria</taxon>
        <taxon>Bacillati</taxon>
        <taxon>Bacillota</taxon>
        <taxon>Bacilli</taxon>
        <taxon>Bacillales</taxon>
        <taxon>Paenibacillaceae</taxon>
        <taxon>Paenibacillus</taxon>
    </lineage>
</organism>
<reference evidence="1 2" key="1">
    <citation type="submission" date="2019-02" db="EMBL/GenBank/DDBJ databases">
        <title>Paenibacillus sp. nov., isolated from surface-sterilized tissue of Thalictrum simplex L.</title>
        <authorList>
            <person name="Tuo L."/>
        </authorList>
    </citation>
    <scope>NUCLEOTIDE SEQUENCE [LARGE SCALE GENOMIC DNA]</scope>
    <source>
        <strain evidence="1 2">N2SHLJ1</strain>
    </source>
</reference>
<dbReference type="Proteomes" id="UP000293142">
    <property type="component" value="Unassembled WGS sequence"/>
</dbReference>
<protein>
    <submittedName>
        <fullName evidence="1">Phytanoyl-CoA dioxygenase</fullName>
    </submittedName>
</protein>
<dbReference type="GO" id="GO:0005506">
    <property type="term" value="F:iron ion binding"/>
    <property type="evidence" value="ECO:0007669"/>
    <property type="project" value="UniProtKB-ARBA"/>
</dbReference>
<dbReference type="Pfam" id="PF05721">
    <property type="entry name" value="PhyH"/>
    <property type="match status" value="1"/>
</dbReference>
<dbReference type="OrthoDB" id="9796766at2"/>
<dbReference type="Gene3D" id="2.60.120.620">
    <property type="entry name" value="q2cbj1_9rhob like domain"/>
    <property type="match status" value="1"/>
</dbReference>
<keyword evidence="1" id="KW-0223">Dioxygenase</keyword>
<proteinExistence type="predicted"/>
<dbReference type="PANTHER" id="PTHR20883:SF48">
    <property type="entry name" value="ECTOINE DIOXYGENASE"/>
    <property type="match status" value="1"/>
</dbReference>
<gene>
    <name evidence="1" type="ORF">EYB31_16980</name>
</gene>